<dbReference type="GO" id="GO:0017061">
    <property type="term" value="F:S-methyl-5-thioadenosine phosphorylase activity"/>
    <property type="evidence" value="ECO:0007669"/>
    <property type="project" value="UniProtKB-EC"/>
</dbReference>
<reference evidence="11 12" key="1">
    <citation type="submission" date="2017-04" db="EMBL/GenBank/DDBJ databases">
        <authorList>
            <person name="Afonso C.L."/>
            <person name="Miller P.J."/>
            <person name="Scott M.A."/>
            <person name="Spackman E."/>
            <person name="Goraichik I."/>
            <person name="Dimitrov K.M."/>
            <person name="Suarez D.L."/>
            <person name="Swayne D.E."/>
        </authorList>
    </citation>
    <scope>NUCLEOTIDE SEQUENCE [LARGE SCALE GENOMIC DNA]</scope>
    <source>
        <strain evidence="11 12">VK13</strain>
    </source>
</reference>
<keyword evidence="12" id="KW-1185">Reference proteome</keyword>
<keyword evidence="3" id="KW-0808">Transferase</keyword>
<dbReference type="RefSeq" id="WP_084285073.1">
    <property type="nucleotide sequence ID" value="NZ_FWXJ01000013.1"/>
</dbReference>
<dbReference type="Gene3D" id="3.60.140.10">
    <property type="entry name" value="CNF1/YfiH-like putative cysteine hydrolases"/>
    <property type="match status" value="1"/>
</dbReference>
<dbReference type="PANTHER" id="PTHR30616">
    <property type="entry name" value="UNCHARACTERIZED PROTEIN YFIH"/>
    <property type="match status" value="1"/>
</dbReference>
<sequence length="273" mass="30460">MATSSQLNLESGLEQSIVHIPKWSGPKHVKVLVTTKLGGYSKPPYSSWNLAEHVDDDLSSVRANRQLLSQQIGKYPFFLNQIHSTEVVSLIQPWKNGDPTPTADGVVSSLDSHYLAILTADCLPILLCDDQGEVVAACHAGWRGLANGIIQHTIAAMVQLIKPKSKERFIGGIHAYIGPSISQKNFEVGMEVKDCFIQKKLLSVQSINHCFTPNDEPNKYFADLFGLATETLNQLGVHQVHTEKQCSYNNSEHFYSYRRDKITGRFASCIWFE</sequence>
<evidence type="ECO:0000256" key="9">
    <source>
        <dbReference type="ARBA" id="ARBA00049893"/>
    </source>
</evidence>
<dbReference type="SUPFAM" id="SSF64438">
    <property type="entry name" value="CNF1/YfiH-like putative cysteine hydrolases"/>
    <property type="match status" value="1"/>
</dbReference>
<dbReference type="AlphaFoldDB" id="A0A1W2BHN0"/>
<dbReference type="STRING" id="1938817.SAMN06296008_11358"/>
<evidence type="ECO:0000256" key="6">
    <source>
        <dbReference type="ARBA" id="ARBA00022833"/>
    </source>
</evidence>
<protein>
    <recommendedName>
        <fullName evidence="10">Purine nucleoside phosphorylase</fullName>
    </recommendedName>
</protein>
<dbReference type="Proteomes" id="UP000192708">
    <property type="component" value="Unassembled WGS sequence"/>
</dbReference>
<evidence type="ECO:0000256" key="3">
    <source>
        <dbReference type="ARBA" id="ARBA00022679"/>
    </source>
</evidence>
<comment type="similarity">
    <text evidence="2 10">Belongs to the purine nucleoside phosphorylase YfiH/LACC1 family.</text>
</comment>
<evidence type="ECO:0000256" key="5">
    <source>
        <dbReference type="ARBA" id="ARBA00022801"/>
    </source>
</evidence>
<dbReference type="EMBL" id="FWXJ01000013">
    <property type="protein sequence ID" value="SMC72424.1"/>
    <property type="molecule type" value="Genomic_DNA"/>
</dbReference>
<comment type="catalytic activity">
    <reaction evidence="1">
        <text>inosine + phosphate = alpha-D-ribose 1-phosphate + hypoxanthine</text>
        <dbReference type="Rhea" id="RHEA:27646"/>
        <dbReference type="ChEBI" id="CHEBI:17368"/>
        <dbReference type="ChEBI" id="CHEBI:17596"/>
        <dbReference type="ChEBI" id="CHEBI:43474"/>
        <dbReference type="ChEBI" id="CHEBI:57720"/>
        <dbReference type="EC" id="2.4.2.1"/>
    </reaction>
    <physiologicalReaction direction="left-to-right" evidence="1">
        <dbReference type="Rhea" id="RHEA:27647"/>
    </physiologicalReaction>
</comment>
<keyword evidence="4" id="KW-0479">Metal-binding</keyword>
<keyword evidence="6" id="KW-0862">Zinc</keyword>
<keyword evidence="5" id="KW-0378">Hydrolase</keyword>
<comment type="catalytic activity">
    <reaction evidence="7">
        <text>adenosine + H2O + H(+) = inosine + NH4(+)</text>
        <dbReference type="Rhea" id="RHEA:24408"/>
        <dbReference type="ChEBI" id="CHEBI:15377"/>
        <dbReference type="ChEBI" id="CHEBI:15378"/>
        <dbReference type="ChEBI" id="CHEBI:16335"/>
        <dbReference type="ChEBI" id="CHEBI:17596"/>
        <dbReference type="ChEBI" id="CHEBI:28938"/>
        <dbReference type="EC" id="3.5.4.4"/>
    </reaction>
    <physiologicalReaction direction="left-to-right" evidence="7">
        <dbReference type="Rhea" id="RHEA:24409"/>
    </physiologicalReaction>
</comment>
<dbReference type="CDD" id="cd16833">
    <property type="entry name" value="YfiH"/>
    <property type="match status" value="1"/>
</dbReference>
<evidence type="ECO:0000256" key="4">
    <source>
        <dbReference type="ARBA" id="ARBA00022723"/>
    </source>
</evidence>
<dbReference type="PANTHER" id="PTHR30616:SF2">
    <property type="entry name" value="PURINE NUCLEOSIDE PHOSPHORYLASE LACC1"/>
    <property type="match status" value="1"/>
</dbReference>
<dbReference type="GO" id="GO:0005507">
    <property type="term" value="F:copper ion binding"/>
    <property type="evidence" value="ECO:0007669"/>
    <property type="project" value="TreeGrafter"/>
</dbReference>
<evidence type="ECO:0000313" key="12">
    <source>
        <dbReference type="Proteomes" id="UP000192708"/>
    </source>
</evidence>
<dbReference type="OrthoDB" id="4279at2"/>
<dbReference type="GO" id="GO:0016787">
    <property type="term" value="F:hydrolase activity"/>
    <property type="evidence" value="ECO:0007669"/>
    <property type="project" value="UniProtKB-KW"/>
</dbReference>
<proteinExistence type="inferred from homology"/>
<accession>A0A1W2BHN0</accession>
<comment type="catalytic activity">
    <reaction evidence="9">
        <text>S-methyl-5'-thioadenosine + phosphate = 5-(methylsulfanyl)-alpha-D-ribose 1-phosphate + adenine</text>
        <dbReference type="Rhea" id="RHEA:11852"/>
        <dbReference type="ChEBI" id="CHEBI:16708"/>
        <dbReference type="ChEBI" id="CHEBI:17509"/>
        <dbReference type="ChEBI" id="CHEBI:43474"/>
        <dbReference type="ChEBI" id="CHEBI:58533"/>
        <dbReference type="EC" id="2.4.2.28"/>
    </reaction>
    <physiologicalReaction direction="left-to-right" evidence="9">
        <dbReference type="Rhea" id="RHEA:11853"/>
    </physiologicalReaction>
</comment>
<evidence type="ECO:0000256" key="7">
    <source>
        <dbReference type="ARBA" id="ARBA00047989"/>
    </source>
</evidence>
<evidence type="ECO:0000256" key="1">
    <source>
        <dbReference type="ARBA" id="ARBA00000553"/>
    </source>
</evidence>
<evidence type="ECO:0000256" key="2">
    <source>
        <dbReference type="ARBA" id="ARBA00007353"/>
    </source>
</evidence>
<evidence type="ECO:0000256" key="8">
    <source>
        <dbReference type="ARBA" id="ARBA00048968"/>
    </source>
</evidence>
<dbReference type="Pfam" id="PF02578">
    <property type="entry name" value="Cu-oxidase_4"/>
    <property type="match status" value="1"/>
</dbReference>
<comment type="catalytic activity">
    <reaction evidence="8">
        <text>adenosine + phosphate = alpha-D-ribose 1-phosphate + adenine</text>
        <dbReference type="Rhea" id="RHEA:27642"/>
        <dbReference type="ChEBI" id="CHEBI:16335"/>
        <dbReference type="ChEBI" id="CHEBI:16708"/>
        <dbReference type="ChEBI" id="CHEBI:43474"/>
        <dbReference type="ChEBI" id="CHEBI:57720"/>
        <dbReference type="EC" id="2.4.2.1"/>
    </reaction>
    <physiologicalReaction direction="left-to-right" evidence="8">
        <dbReference type="Rhea" id="RHEA:27643"/>
    </physiologicalReaction>
</comment>
<dbReference type="NCBIfam" id="TIGR00726">
    <property type="entry name" value="peptidoglycan editing factor PgeF"/>
    <property type="match status" value="1"/>
</dbReference>
<evidence type="ECO:0000313" key="11">
    <source>
        <dbReference type="EMBL" id="SMC72424.1"/>
    </source>
</evidence>
<gene>
    <name evidence="11" type="ORF">SAMN06296008_11358</name>
</gene>
<evidence type="ECO:0000256" key="10">
    <source>
        <dbReference type="RuleBase" id="RU361274"/>
    </source>
</evidence>
<dbReference type="InterPro" id="IPR011324">
    <property type="entry name" value="Cytotoxic_necrot_fac-like_cat"/>
</dbReference>
<dbReference type="InterPro" id="IPR038371">
    <property type="entry name" value="Cu_polyphenol_OxRdtase_sf"/>
</dbReference>
<name>A0A1W2BHN0_9BURK</name>
<dbReference type="InterPro" id="IPR003730">
    <property type="entry name" value="Cu_polyphenol_OxRdtase"/>
</dbReference>
<organism evidence="11 12">
    <name type="scientific">Polynucleobacter kasalickyi</name>
    <dbReference type="NCBI Taxonomy" id="1938817"/>
    <lineage>
        <taxon>Bacteria</taxon>
        <taxon>Pseudomonadati</taxon>
        <taxon>Pseudomonadota</taxon>
        <taxon>Betaproteobacteria</taxon>
        <taxon>Burkholderiales</taxon>
        <taxon>Burkholderiaceae</taxon>
        <taxon>Polynucleobacter</taxon>
    </lineage>
</organism>